<dbReference type="EMBL" id="WJEC01000563">
    <property type="protein sequence ID" value="KAF7482453.1"/>
    <property type="molecule type" value="Genomic_DNA"/>
</dbReference>
<reference evidence="1" key="2">
    <citation type="submission" date="2020-08" db="EMBL/GenBank/DDBJ databases">
        <authorList>
            <person name="Shumante A."/>
            <person name="Zimin A.V."/>
            <person name="Puiu D."/>
            <person name="Salzberg S.L."/>
        </authorList>
    </citation>
    <scope>NUCLEOTIDE SEQUENCE</scope>
    <source>
        <strain evidence="1">WC2-LM</strain>
        <tissue evidence="1">Liver</tissue>
    </source>
</reference>
<reference evidence="2 3" key="1">
    <citation type="submission" date="2019-04" db="EMBL/GenBank/DDBJ databases">
        <authorList>
            <person name="Alioto T."/>
            <person name="Alioto T."/>
        </authorList>
    </citation>
    <scope>NUCLEOTIDE SEQUENCE [LARGE SCALE GENOMIC DNA]</scope>
</reference>
<organism evidence="2 3">
    <name type="scientific">Marmota monax</name>
    <name type="common">Woodchuck</name>
    <dbReference type="NCBI Taxonomy" id="9995"/>
    <lineage>
        <taxon>Eukaryota</taxon>
        <taxon>Metazoa</taxon>
        <taxon>Chordata</taxon>
        <taxon>Craniata</taxon>
        <taxon>Vertebrata</taxon>
        <taxon>Euteleostomi</taxon>
        <taxon>Mammalia</taxon>
        <taxon>Eutheria</taxon>
        <taxon>Euarchontoglires</taxon>
        <taxon>Glires</taxon>
        <taxon>Rodentia</taxon>
        <taxon>Sciuromorpha</taxon>
        <taxon>Sciuridae</taxon>
        <taxon>Xerinae</taxon>
        <taxon>Marmotini</taxon>
        <taxon>Marmota</taxon>
    </lineage>
</organism>
<dbReference type="Proteomes" id="UP000335636">
    <property type="component" value="Unassembled WGS sequence"/>
</dbReference>
<evidence type="ECO:0000313" key="1">
    <source>
        <dbReference type="EMBL" id="KAF7482453.1"/>
    </source>
</evidence>
<sequence>MMSTINQTPMVLQVRGLMSSQVQMGGHPTEVLCLMNMVRLANEEYRGAPGHRGVQEVVGDLQDEYSKYSSSSPPGYRWYPGA</sequence>
<evidence type="ECO:0000313" key="3">
    <source>
        <dbReference type="Proteomes" id="UP000335636"/>
    </source>
</evidence>
<dbReference type="AlphaFoldDB" id="A0A5E4AZT6"/>
<dbReference type="Proteomes" id="UP000662637">
    <property type="component" value="Unassembled WGS sequence"/>
</dbReference>
<dbReference type="EMBL" id="CABDUW010000215">
    <property type="protein sequence ID" value="VTJ62973.1"/>
    <property type="molecule type" value="Genomic_DNA"/>
</dbReference>
<accession>A0A5E4AZT6</accession>
<gene>
    <name evidence="1" type="ORF">GHT09_006166</name>
    <name evidence="2" type="ORF">MONAX_5E004439</name>
</gene>
<name>A0A5E4AZT6_MARMO</name>
<keyword evidence="3" id="KW-1185">Reference proteome</keyword>
<evidence type="ECO:0000313" key="2">
    <source>
        <dbReference type="EMBL" id="VTJ62973.1"/>
    </source>
</evidence>
<protein>
    <submittedName>
        <fullName evidence="2">Uncharacterized protein</fullName>
    </submittedName>
</protein>
<proteinExistence type="predicted"/>